<dbReference type="SMART" id="SM00268">
    <property type="entry name" value="ACTIN"/>
    <property type="match status" value="1"/>
</dbReference>
<sequence length="400" mass="45902">MTKTLILDNGASTIKVGLATHRAPKIVPNVILRGRTDRRQYIADQVDECTDFSSLLYRLAFEKGYLTNWGLERTIWDRVFKHVAKIDAKDTQLVMTEPMFNLEAIQEAYDQIIFEEYGFQSCYRTTGPQLCVYNDWNSLFGDPKDSVPDCAVIVDSGYSFTHIIPFFKRKPIKKAIRRINVGGKLLTNRLKETVSFRYYDMMEESYIINDVKEACCYVSQNVMKDLKICRQDTNNSIVQEFVLPDFSTTTRGHVRQPNSSKSNDDEQILVMNNERFMIPESLMHPSDIGMNQAGIPETIVEAIEACEPELHGLLYANIVLVGGNAKFDGYQQRIETDLRQMIPSDYDLRITTPLEPTLSAWMGGQRLISNSSKSEQQHFFVSKQDYMEYGSDICRKKFSV</sequence>
<dbReference type="Proteomes" id="UP000193560">
    <property type="component" value="Unassembled WGS sequence"/>
</dbReference>
<dbReference type="SUPFAM" id="SSF53067">
    <property type="entry name" value="Actin-like ATPase domain"/>
    <property type="match status" value="2"/>
</dbReference>
<evidence type="ECO:0000256" key="4">
    <source>
        <dbReference type="ARBA" id="ARBA00022490"/>
    </source>
</evidence>
<evidence type="ECO:0000313" key="8">
    <source>
        <dbReference type="EMBL" id="ORZ09845.1"/>
    </source>
</evidence>
<dbReference type="Pfam" id="PF00022">
    <property type="entry name" value="Actin"/>
    <property type="match status" value="1"/>
</dbReference>
<dbReference type="OrthoDB" id="6220758at2759"/>
<reference evidence="8 9" key="1">
    <citation type="submission" date="2016-07" db="EMBL/GenBank/DDBJ databases">
        <title>Pervasive Adenine N6-methylation of Active Genes in Fungi.</title>
        <authorList>
            <consortium name="DOE Joint Genome Institute"/>
            <person name="Mondo S.J."/>
            <person name="Dannebaum R.O."/>
            <person name="Kuo R.C."/>
            <person name="Labutti K."/>
            <person name="Haridas S."/>
            <person name="Kuo A."/>
            <person name="Salamov A."/>
            <person name="Ahrendt S.R."/>
            <person name="Lipzen A."/>
            <person name="Sullivan W."/>
            <person name="Andreopoulos W.B."/>
            <person name="Clum A."/>
            <person name="Lindquist E."/>
            <person name="Daum C."/>
            <person name="Ramamoorthy G.K."/>
            <person name="Gryganskyi A."/>
            <person name="Culley D."/>
            <person name="Magnuson J.K."/>
            <person name="James T.Y."/>
            <person name="O'Malley M.A."/>
            <person name="Stajich J.E."/>
            <person name="Spatafora J.W."/>
            <person name="Visel A."/>
            <person name="Grigoriev I.V."/>
        </authorList>
    </citation>
    <scope>NUCLEOTIDE SEQUENCE [LARGE SCALE GENOMIC DNA]</scope>
    <source>
        <strain evidence="8 9">NRRL 1336</strain>
    </source>
</reference>
<dbReference type="Gene3D" id="3.30.420.40">
    <property type="match status" value="2"/>
</dbReference>
<comment type="subunit">
    <text evidence="6">Component of the SWR1 chromatin remodeling complex.</text>
</comment>
<organism evidence="8 9">
    <name type="scientific">Absidia repens</name>
    <dbReference type="NCBI Taxonomy" id="90262"/>
    <lineage>
        <taxon>Eukaryota</taxon>
        <taxon>Fungi</taxon>
        <taxon>Fungi incertae sedis</taxon>
        <taxon>Mucoromycota</taxon>
        <taxon>Mucoromycotina</taxon>
        <taxon>Mucoromycetes</taxon>
        <taxon>Mucorales</taxon>
        <taxon>Cunninghamellaceae</taxon>
        <taxon>Absidia</taxon>
    </lineage>
</organism>
<evidence type="ECO:0000256" key="7">
    <source>
        <dbReference type="ARBA" id="ARBA00073820"/>
    </source>
</evidence>
<dbReference type="CDD" id="cd10210">
    <property type="entry name" value="ASKHA_NBD_Arp6"/>
    <property type="match status" value="1"/>
</dbReference>
<dbReference type="InterPro" id="IPR043129">
    <property type="entry name" value="ATPase_NBD"/>
</dbReference>
<evidence type="ECO:0000256" key="6">
    <source>
        <dbReference type="ARBA" id="ARBA00063309"/>
    </source>
</evidence>
<keyword evidence="9" id="KW-1185">Reference proteome</keyword>
<name>A0A1X2I701_9FUNG</name>
<evidence type="ECO:0000256" key="2">
    <source>
        <dbReference type="ARBA" id="ARBA00005665"/>
    </source>
</evidence>
<comment type="function">
    <text evidence="5">Component of the SWR1 complex which mediates the ATP-dependent exchange of histone H2A for the H2A variant HZT1 leading to transcriptional regulation of selected genes by chromatin remodeling. Involved in chromosome stability.</text>
</comment>
<dbReference type="PANTHER" id="PTHR11937">
    <property type="entry name" value="ACTIN"/>
    <property type="match status" value="1"/>
</dbReference>
<dbReference type="EMBL" id="MCGE01000026">
    <property type="protein sequence ID" value="ORZ09845.1"/>
    <property type="molecule type" value="Genomic_DNA"/>
</dbReference>
<comment type="similarity">
    <text evidence="2">Belongs to the actin family. ARP6 subfamily.</text>
</comment>
<accession>A0A1X2I701</accession>
<dbReference type="GO" id="GO:0005737">
    <property type="term" value="C:cytoplasm"/>
    <property type="evidence" value="ECO:0007669"/>
    <property type="project" value="UniProtKB-SubCell"/>
</dbReference>
<evidence type="ECO:0000313" key="9">
    <source>
        <dbReference type="Proteomes" id="UP000193560"/>
    </source>
</evidence>
<dbReference type="Gene3D" id="2.30.36.70">
    <property type="entry name" value="Actin, Chain A, domain 2"/>
    <property type="match status" value="1"/>
</dbReference>
<protein>
    <recommendedName>
        <fullName evidence="3">Actin-like protein ARP6</fullName>
    </recommendedName>
    <alternativeName>
        <fullName evidence="7">Actin-like protein arp6</fullName>
    </alternativeName>
</protein>
<keyword evidence="4" id="KW-0963">Cytoplasm</keyword>
<dbReference type="InterPro" id="IPR004000">
    <property type="entry name" value="Actin"/>
</dbReference>
<dbReference type="GO" id="GO:0031491">
    <property type="term" value="F:nucleosome binding"/>
    <property type="evidence" value="ECO:0007669"/>
    <property type="project" value="EnsemblFungi"/>
</dbReference>
<dbReference type="GO" id="GO:0034399">
    <property type="term" value="C:nuclear periphery"/>
    <property type="evidence" value="ECO:0007669"/>
    <property type="project" value="EnsemblFungi"/>
</dbReference>
<dbReference type="FunFam" id="3.90.640.10:FF:000014">
    <property type="entry name" value="Putative actin-related protein 6"/>
    <property type="match status" value="1"/>
</dbReference>
<evidence type="ECO:0000256" key="1">
    <source>
        <dbReference type="ARBA" id="ARBA00004496"/>
    </source>
</evidence>
<dbReference type="GO" id="GO:0000812">
    <property type="term" value="C:Swr1 complex"/>
    <property type="evidence" value="ECO:0007669"/>
    <property type="project" value="EnsemblFungi"/>
</dbReference>
<dbReference type="AlphaFoldDB" id="A0A1X2I701"/>
<dbReference type="STRING" id="90262.A0A1X2I701"/>
<evidence type="ECO:0000256" key="3">
    <source>
        <dbReference type="ARBA" id="ARBA00018633"/>
    </source>
</evidence>
<comment type="caution">
    <text evidence="8">The sequence shown here is derived from an EMBL/GenBank/DDBJ whole genome shotgun (WGS) entry which is preliminary data.</text>
</comment>
<gene>
    <name evidence="8" type="ORF">BCR42DRAFT_441406</name>
</gene>
<dbReference type="Gene3D" id="3.90.640.10">
    <property type="entry name" value="Actin, Chain A, domain 4"/>
    <property type="match status" value="1"/>
</dbReference>
<dbReference type="GO" id="GO:0006338">
    <property type="term" value="P:chromatin remodeling"/>
    <property type="evidence" value="ECO:0007669"/>
    <property type="project" value="EnsemblFungi"/>
</dbReference>
<proteinExistence type="inferred from homology"/>
<comment type="subcellular location">
    <subcellularLocation>
        <location evidence="1">Cytoplasm</location>
    </subcellularLocation>
</comment>
<evidence type="ECO:0000256" key="5">
    <source>
        <dbReference type="ARBA" id="ARBA00025222"/>
    </source>
</evidence>